<evidence type="ECO:0000259" key="8">
    <source>
        <dbReference type="PROSITE" id="PS51192"/>
    </source>
</evidence>
<dbReference type="SMART" id="SM00487">
    <property type="entry name" value="DEXDc"/>
    <property type="match status" value="1"/>
</dbReference>
<evidence type="ECO:0000256" key="5">
    <source>
        <dbReference type="ARBA" id="ARBA00022840"/>
    </source>
</evidence>
<evidence type="ECO:0000313" key="12">
    <source>
        <dbReference type="Proteomes" id="UP001327560"/>
    </source>
</evidence>
<feature type="short sequence motif" description="Q motif" evidence="7">
    <location>
        <begin position="171"/>
        <end position="199"/>
    </location>
</feature>
<dbReference type="AlphaFoldDB" id="A0AAQ3QFK0"/>
<evidence type="ECO:0000259" key="10">
    <source>
        <dbReference type="PROSITE" id="PS51195"/>
    </source>
</evidence>
<dbReference type="Pfam" id="PF00270">
    <property type="entry name" value="DEAD"/>
    <property type="match status" value="1"/>
</dbReference>
<dbReference type="Proteomes" id="UP001327560">
    <property type="component" value="Chromosome 5"/>
</dbReference>
<dbReference type="GO" id="GO:0003723">
    <property type="term" value="F:RNA binding"/>
    <property type="evidence" value="ECO:0007669"/>
    <property type="project" value="UniProtKB-KW"/>
</dbReference>
<feature type="domain" description="Helicase C-terminal" evidence="9">
    <location>
        <begin position="500"/>
        <end position="659"/>
    </location>
</feature>
<dbReference type="InterPro" id="IPR027417">
    <property type="entry name" value="P-loop_NTPase"/>
</dbReference>
<dbReference type="CDD" id="cd18787">
    <property type="entry name" value="SF2_C_DEAD"/>
    <property type="match status" value="1"/>
</dbReference>
<dbReference type="InterPro" id="IPR011545">
    <property type="entry name" value="DEAD/DEAH_box_helicase_dom"/>
</dbReference>
<dbReference type="InterPro" id="IPR014001">
    <property type="entry name" value="Helicase_ATP-bd"/>
</dbReference>
<proteinExistence type="predicted"/>
<dbReference type="InterPro" id="IPR044742">
    <property type="entry name" value="DEAD/DEAH_RhlB"/>
</dbReference>
<protein>
    <recommendedName>
        <fullName evidence="1">RNA helicase</fullName>
        <ecNumber evidence="1">3.6.4.13</ecNumber>
    </recommendedName>
</protein>
<evidence type="ECO:0000256" key="3">
    <source>
        <dbReference type="ARBA" id="ARBA00022801"/>
    </source>
</evidence>
<dbReference type="CDD" id="cd00268">
    <property type="entry name" value="DEADc"/>
    <property type="match status" value="1"/>
</dbReference>
<feature type="domain" description="DEAD-box RNA helicase Q" evidence="10">
    <location>
        <begin position="171"/>
        <end position="199"/>
    </location>
</feature>
<name>A0AAQ3QFK0_9LILI</name>
<dbReference type="PANTHER" id="PTHR47958">
    <property type="entry name" value="ATP-DEPENDENT RNA HELICASE DBP3"/>
    <property type="match status" value="1"/>
</dbReference>
<dbReference type="PROSITE" id="PS51195">
    <property type="entry name" value="Q_MOTIF"/>
    <property type="match status" value="1"/>
</dbReference>
<dbReference type="PROSITE" id="PS51192">
    <property type="entry name" value="HELICASE_ATP_BIND_1"/>
    <property type="match status" value="1"/>
</dbReference>
<evidence type="ECO:0000256" key="1">
    <source>
        <dbReference type="ARBA" id="ARBA00012552"/>
    </source>
</evidence>
<dbReference type="Gene3D" id="3.40.50.300">
    <property type="entry name" value="P-loop containing nucleotide triphosphate hydrolases"/>
    <property type="match status" value="2"/>
</dbReference>
<keyword evidence="3" id="KW-0378">Hydrolase</keyword>
<evidence type="ECO:0000313" key="11">
    <source>
        <dbReference type="EMBL" id="WOL06540.1"/>
    </source>
</evidence>
<dbReference type="PROSITE" id="PS51194">
    <property type="entry name" value="HELICASE_CTER"/>
    <property type="match status" value="1"/>
</dbReference>
<evidence type="ECO:0000256" key="4">
    <source>
        <dbReference type="ARBA" id="ARBA00022806"/>
    </source>
</evidence>
<evidence type="ECO:0000256" key="2">
    <source>
        <dbReference type="ARBA" id="ARBA00022741"/>
    </source>
</evidence>
<dbReference type="EMBL" id="CP136894">
    <property type="protein sequence ID" value="WOL06540.1"/>
    <property type="molecule type" value="Genomic_DNA"/>
</dbReference>
<reference evidence="11 12" key="1">
    <citation type="submission" date="2023-10" db="EMBL/GenBank/DDBJ databases">
        <title>Chromosome-scale genome assembly provides insights into flower coloration mechanisms of Canna indica.</title>
        <authorList>
            <person name="Li C."/>
        </authorList>
    </citation>
    <scope>NUCLEOTIDE SEQUENCE [LARGE SCALE GENOMIC DNA]</scope>
    <source>
        <tissue evidence="11">Flower</tissue>
    </source>
</reference>
<evidence type="ECO:0000256" key="7">
    <source>
        <dbReference type="PROSITE-ProRule" id="PRU00552"/>
    </source>
</evidence>
<keyword evidence="6" id="KW-0694">RNA-binding</keyword>
<feature type="domain" description="Helicase ATP-binding" evidence="8">
    <location>
        <begin position="202"/>
        <end position="466"/>
    </location>
</feature>
<keyword evidence="2" id="KW-0547">Nucleotide-binding</keyword>
<evidence type="ECO:0000259" key="9">
    <source>
        <dbReference type="PROSITE" id="PS51194"/>
    </source>
</evidence>
<dbReference type="Pfam" id="PF00271">
    <property type="entry name" value="Helicase_C"/>
    <property type="match status" value="1"/>
</dbReference>
<dbReference type="GO" id="GO:0005524">
    <property type="term" value="F:ATP binding"/>
    <property type="evidence" value="ECO:0007669"/>
    <property type="project" value="UniProtKB-KW"/>
</dbReference>
<keyword evidence="12" id="KW-1185">Reference proteome</keyword>
<accession>A0AAQ3QFK0</accession>
<dbReference type="InterPro" id="IPR001650">
    <property type="entry name" value="Helicase_C-like"/>
</dbReference>
<dbReference type="GO" id="GO:0016787">
    <property type="term" value="F:hydrolase activity"/>
    <property type="evidence" value="ECO:0007669"/>
    <property type="project" value="UniProtKB-KW"/>
</dbReference>
<dbReference type="SUPFAM" id="SSF52540">
    <property type="entry name" value="P-loop containing nucleoside triphosphate hydrolases"/>
    <property type="match status" value="1"/>
</dbReference>
<dbReference type="GO" id="GO:0003724">
    <property type="term" value="F:RNA helicase activity"/>
    <property type="evidence" value="ECO:0007669"/>
    <property type="project" value="UniProtKB-EC"/>
</dbReference>
<dbReference type="EC" id="3.6.4.13" evidence="1"/>
<evidence type="ECO:0000256" key="6">
    <source>
        <dbReference type="ARBA" id="ARBA00022884"/>
    </source>
</evidence>
<keyword evidence="4 11" id="KW-0347">Helicase</keyword>
<organism evidence="11 12">
    <name type="scientific">Canna indica</name>
    <name type="common">Indian-shot</name>
    <dbReference type="NCBI Taxonomy" id="4628"/>
    <lineage>
        <taxon>Eukaryota</taxon>
        <taxon>Viridiplantae</taxon>
        <taxon>Streptophyta</taxon>
        <taxon>Embryophyta</taxon>
        <taxon>Tracheophyta</taxon>
        <taxon>Spermatophyta</taxon>
        <taxon>Magnoliopsida</taxon>
        <taxon>Liliopsida</taxon>
        <taxon>Zingiberales</taxon>
        <taxon>Cannaceae</taxon>
        <taxon>Canna</taxon>
    </lineage>
</organism>
<keyword evidence="5" id="KW-0067">ATP-binding</keyword>
<sequence length="670" mass="74491">MMVDPIINTLDNRSRDIFSWVRLRQQIHSIRGIPNGSLVRYLGSDNSAPLPSPWIWSGVGATSATERRPATMSNTMMHSLRHSPFLHSCRAALSPRASLSLRLLFLAPRSPSRSPPRPSSFCGPWRRRRPLVVARTFATAAEFEEEIAPDRSVSTDGSGGDGSYFFAGEGISWNSLGVSDRLCRALSNASIQRPSLVQASSIPHILSGKDVIIAAETGSGKTHGYLVPLIEKLSSNLDRPHGTDLSEGNPEKPMTYLVLCPNVMLCEQVADMANGLLNDSGEPLAKVAAVCGRRGWPISQPDMLISTPAALLNYLFDFDPEKKRRANFFRDIKSVVFDEADMLLCGSFQNQVIRLINMLRFEEKQSSKIEDSAKEIVVNTNSTYDMKSKIEHDKQLLNNDEEEADNCSSNEVLESEEAEALSTSGKDWRRVRKFYTRSKQYIFVAATLPGSGKQTAGGVLKRMFPDAIWVSGSFLHRHNPRLEQRWIEVTQDTQVDTLIDVVKYGYRCKAQDSHANASRTMVFANTVDAVQSVAKILESVGFECILYHREGSLEERTNNLNRFREKGGILVCTDAAARGLDIPNISHVIQAEFATSAVDFLHRVGRTARAGQFGTVTSLYTRSNRDLVSAVRQAERIGEPVEKAFSRKRSFRNKIKKGRSKFEDASVVSV</sequence>
<dbReference type="InterPro" id="IPR014014">
    <property type="entry name" value="RNA_helicase_DEAD_Q_motif"/>
</dbReference>
<gene>
    <name evidence="11" type="ORF">Cni_G15274</name>
</gene>
<dbReference type="SMART" id="SM00490">
    <property type="entry name" value="HELICc"/>
    <property type="match status" value="1"/>
</dbReference>